<dbReference type="Pfam" id="PF00754">
    <property type="entry name" value="F5_F8_type_C"/>
    <property type="match status" value="2"/>
</dbReference>
<dbReference type="EMBL" id="SUPK01000015">
    <property type="protein sequence ID" value="TJY38273.1"/>
    <property type="molecule type" value="Genomic_DNA"/>
</dbReference>
<dbReference type="PANTHER" id="PTHR40469">
    <property type="entry name" value="SECRETED GLYCOSYL HYDROLASE"/>
    <property type="match status" value="1"/>
</dbReference>
<dbReference type="InterPro" id="IPR013320">
    <property type="entry name" value="ConA-like_dom_sf"/>
</dbReference>
<evidence type="ECO:0000259" key="2">
    <source>
        <dbReference type="PROSITE" id="PS50022"/>
    </source>
</evidence>
<dbReference type="Gene3D" id="2.60.120.200">
    <property type="match status" value="1"/>
</dbReference>
<dbReference type="SUPFAM" id="SSF49785">
    <property type="entry name" value="Galactose-binding domain-like"/>
    <property type="match status" value="2"/>
</dbReference>
<evidence type="ECO:0000313" key="3">
    <source>
        <dbReference type="EMBL" id="TJY38273.1"/>
    </source>
</evidence>
<organism evidence="3 4">
    <name type="scientific">Cohnella pontilimi</name>
    <dbReference type="NCBI Taxonomy" id="2564100"/>
    <lineage>
        <taxon>Bacteria</taxon>
        <taxon>Bacillati</taxon>
        <taxon>Bacillota</taxon>
        <taxon>Bacilli</taxon>
        <taxon>Bacillales</taxon>
        <taxon>Paenibacillaceae</taxon>
        <taxon>Cohnella</taxon>
    </lineage>
</organism>
<dbReference type="PROSITE" id="PS50022">
    <property type="entry name" value="FA58C_3"/>
    <property type="match status" value="2"/>
</dbReference>
<protein>
    <recommendedName>
        <fullName evidence="2">F5/8 type C domain-containing protein</fullName>
    </recommendedName>
</protein>
<evidence type="ECO:0000313" key="4">
    <source>
        <dbReference type="Proteomes" id="UP000309673"/>
    </source>
</evidence>
<dbReference type="OrthoDB" id="52286at2"/>
<keyword evidence="4" id="KW-1185">Reference proteome</keyword>
<dbReference type="Proteomes" id="UP000309673">
    <property type="component" value="Unassembled WGS sequence"/>
</dbReference>
<dbReference type="Gene3D" id="2.60.120.260">
    <property type="entry name" value="Galactose-binding domain-like"/>
    <property type="match status" value="2"/>
</dbReference>
<accession>A0A4U0F1J3</accession>
<dbReference type="InterPro" id="IPR008979">
    <property type="entry name" value="Galactose-bd-like_sf"/>
</dbReference>
<feature type="domain" description="F5/8 type C" evidence="2">
    <location>
        <begin position="170"/>
        <end position="308"/>
    </location>
</feature>
<dbReference type="PANTHER" id="PTHR40469:SF2">
    <property type="entry name" value="GALACTOSE-BINDING DOMAIN-LIKE SUPERFAMILY PROTEIN"/>
    <property type="match status" value="1"/>
</dbReference>
<comment type="caution">
    <text evidence="3">The sequence shown here is derived from an EMBL/GenBank/DDBJ whole genome shotgun (WGS) entry which is preliminary data.</text>
</comment>
<feature type="domain" description="F5/8 type C" evidence="2">
    <location>
        <begin position="29"/>
        <end position="154"/>
    </location>
</feature>
<reference evidence="3 4" key="1">
    <citation type="submission" date="2019-04" db="EMBL/GenBank/DDBJ databases">
        <title>Cohnella sp. nov., isolated from soil.</title>
        <authorList>
            <person name="Kim W."/>
        </authorList>
    </citation>
    <scope>NUCLEOTIDE SEQUENCE [LARGE SCALE GENOMIC DNA]</scope>
    <source>
        <strain evidence="3 4">CAU 1483</strain>
    </source>
</reference>
<dbReference type="AlphaFoldDB" id="A0A4U0F1J3"/>
<evidence type="ECO:0000256" key="1">
    <source>
        <dbReference type="SAM" id="MobiDB-lite"/>
    </source>
</evidence>
<proteinExistence type="predicted"/>
<dbReference type="SUPFAM" id="SSF49899">
    <property type="entry name" value="Concanavalin A-like lectins/glucanases"/>
    <property type="match status" value="1"/>
</dbReference>
<sequence>MQLNLAVGGPNTPFTGKTNPDDSVLPQKFYVDYVRVYTKPAPTETALDRTGWTVTTSPVTGTPGNMLDGNLSTRWTTGTNMASGQYFVVDMKAAKSFNKIVMDSTGSNNDYARGYQVYVSNDGANWGSAVASGTGTGPVISASFGSVSARYVKVVQTGSASNWWSVHEFNVYTSGGGTGAALNRTGWTAATSPVTGTPANMLDGDMATRWTTGTDMVPGQYVTVDMKSSKTFNKLVLDCTGSNNDYARGYQVFVSNDGTNWGSAVASGTGTGPVITVNFAAQNARYIKVVQTGSATYWWSIRELNVYN</sequence>
<gene>
    <name evidence="3" type="ORF">E5161_20355</name>
</gene>
<dbReference type="InterPro" id="IPR000421">
    <property type="entry name" value="FA58C"/>
</dbReference>
<feature type="region of interest" description="Disordered" evidence="1">
    <location>
        <begin position="1"/>
        <end position="20"/>
    </location>
</feature>
<name>A0A4U0F1J3_9BACL</name>